<protein>
    <submittedName>
        <fullName evidence="1">Uncharacterized protein</fullName>
    </submittedName>
</protein>
<dbReference type="PROSITE" id="PS51257">
    <property type="entry name" value="PROKAR_LIPOPROTEIN"/>
    <property type="match status" value="1"/>
</dbReference>
<name>A0A4S4ATK6_9RHOO</name>
<dbReference type="Proteomes" id="UP000308430">
    <property type="component" value="Unassembled WGS sequence"/>
</dbReference>
<proteinExistence type="predicted"/>
<comment type="caution">
    <text evidence="1">The sequence shown here is derived from an EMBL/GenBank/DDBJ whole genome shotgun (WGS) entry which is preliminary data.</text>
</comment>
<keyword evidence="2" id="KW-1185">Reference proteome</keyword>
<reference evidence="1 2" key="1">
    <citation type="submission" date="2019-04" db="EMBL/GenBank/DDBJ databases">
        <title>Azoarcus nasutitermitis sp. nov. isolated from termite nest.</title>
        <authorList>
            <person name="Lin S.-Y."/>
            <person name="Hameed A."/>
            <person name="Hsu Y.-H."/>
            <person name="Young C.-C."/>
        </authorList>
    </citation>
    <scope>NUCLEOTIDE SEQUENCE [LARGE SCALE GENOMIC DNA]</scope>
    <source>
        <strain evidence="1 2">CC-YHH838</strain>
    </source>
</reference>
<dbReference type="EMBL" id="SSOC01000006">
    <property type="protein sequence ID" value="THF62816.1"/>
    <property type="molecule type" value="Genomic_DNA"/>
</dbReference>
<evidence type="ECO:0000313" key="2">
    <source>
        <dbReference type="Proteomes" id="UP000308430"/>
    </source>
</evidence>
<dbReference type="RefSeq" id="WP_136349297.1">
    <property type="nucleotide sequence ID" value="NZ_SSOC01000006.1"/>
</dbReference>
<evidence type="ECO:0000313" key="1">
    <source>
        <dbReference type="EMBL" id="THF62816.1"/>
    </source>
</evidence>
<sequence>MKIKRGISISLTLACFFMVSGCYHGYWKESKDRLIGTKFDPNEIRNETGDVYRAFVPKGEAIYYRVDQEPPNTRYFIKWTSHCRYSLLVDPNGTILSWRFEDTESPSRSCTIS</sequence>
<organism evidence="1 2">
    <name type="scientific">Pseudothauera nasutitermitis</name>
    <dbReference type="NCBI Taxonomy" id="2565930"/>
    <lineage>
        <taxon>Bacteria</taxon>
        <taxon>Pseudomonadati</taxon>
        <taxon>Pseudomonadota</taxon>
        <taxon>Betaproteobacteria</taxon>
        <taxon>Rhodocyclales</taxon>
        <taxon>Zoogloeaceae</taxon>
        <taxon>Pseudothauera</taxon>
    </lineage>
</organism>
<accession>A0A4S4ATK6</accession>
<dbReference type="OrthoDB" id="6926083at2"/>
<dbReference type="AlphaFoldDB" id="A0A4S4ATK6"/>
<gene>
    <name evidence="1" type="ORF">E6C76_16220</name>
</gene>